<organism evidence="1">
    <name type="scientific">marine sediment metagenome</name>
    <dbReference type="NCBI Taxonomy" id="412755"/>
    <lineage>
        <taxon>unclassified sequences</taxon>
        <taxon>metagenomes</taxon>
        <taxon>ecological metagenomes</taxon>
    </lineage>
</organism>
<protein>
    <submittedName>
        <fullName evidence="1">Uncharacterized protein</fullName>
    </submittedName>
</protein>
<evidence type="ECO:0000313" key="1">
    <source>
        <dbReference type="EMBL" id="GAH15873.1"/>
    </source>
</evidence>
<comment type="caution">
    <text evidence="1">The sequence shown here is derived from an EMBL/GenBank/DDBJ whole genome shotgun (WGS) entry which is preliminary data.</text>
</comment>
<accession>X1F4Z7</accession>
<sequence>SSTMEVGNEEKHANAEFIVKACNAHDELVEACKLALEFFTALDIKQKTISGLSLELNEALQKAGS</sequence>
<dbReference type="AlphaFoldDB" id="X1F4Z7"/>
<proteinExistence type="predicted"/>
<gene>
    <name evidence="1" type="ORF">S01H4_62058</name>
</gene>
<name>X1F4Z7_9ZZZZ</name>
<feature type="non-terminal residue" evidence="1">
    <location>
        <position position="1"/>
    </location>
</feature>
<dbReference type="EMBL" id="BART01036937">
    <property type="protein sequence ID" value="GAH15873.1"/>
    <property type="molecule type" value="Genomic_DNA"/>
</dbReference>
<reference evidence="1" key="1">
    <citation type="journal article" date="2014" name="Front. Microbiol.">
        <title>High frequency of phylogenetically diverse reductive dehalogenase-homologous genes in deep subseafloor sedimentary metagenomes.</title>
        <authorList>
            <person name="Kawai M."/>
            <person name="Futagami T."/>
            <person name="Toyoda A."/>
            <person name="Takaki Y."/>
            <person name="Nishi S."/>
            <person name="Hori S."/>
            <person name="Arai W."/>
            <person name="Tsubouchi T."/>
            <person name="Morono Y."/>
            <person name="Uchiyama I."/>
            <person name="Ito T."/>
            <person name="Fujiyama A."/>
            <person name="Inagaki F."/>
            <person name="Takami H."/>
        </authorList>
    </citation>
    <scope>NUCLEOTIDE SEQUENCE</scope>
    <source>
        <strain evidence="1">Expedition CK06-06</strain>
    </source>
</reference>